<feature type="transmembrane region" description="Helical" evidence="5">
    <location>
        <begin position="57"/>
        <end position="78"/>
    </location>
</feature>
<protein>
    <recommendedName>
        <fullName evidence="5">Transport permease protein</fullName>
    </recommendedName>
</protein>
<dbReference type="PRINTS" id="PR00164">
    <property type="entry name" value="ABC2TRNSPORT"/>
</dbReference>
<keyword evidence="5" id="KW-0813">Transport</keyword>
<organism evidence="7 8">
    <name type="scientific">Melghirimyces algeriensis</name>
    <dbReference type="NCBI Taxonomy" id="910412"/>
    <lineage>
        <taxon>Bacteria</taxon>
        <taxon>Bacillati</taxon>
        <taxon>Bacillota</taxon>
        <taxon>Bacilli</taxon>
        <taxon>Bacillales</taxon>
        <taxon>Thermoactinomycetaceae</taxon>
        <taxon>Melghirimyces</taxon>
    </lineage>
</organism>
<keyword evidence="2 5" id="KW-0812">Transmembrane</keyword>
<feature type="transmembrane region" description="Helical" evidence="5">
    <location>
        <begin position="168"/>
        <end position="185"/>
    </location>
</feature>
<comment type="subcellular location">
    <subcellularLocation>
        <location evidence="5">Cell membrane</location>
        <topology evidence="5">Multi-pass membrane protein</topology>
    </subcellularLocation>
    <subcellularLocation>
        <location evidence="1">Membrane</location>
        <topology evidence="1">Multi-pass membrane protein</topology>
    </subcellularLocation>
</comment>
<comment type="similarity">
    <text evidence="5">Belongs to the ABC-2 integral membrane protein family.</text>
</comment>
<feature type="transmembrane region" description="Helical" evidence="5">
    <location>
        <begin position="98"/>
        <end position="123"/>
    </location>
</feature>
<dbReference type="PROSITE" id="PS51012">
    <property type="entry name" value="ABC_TM2"/>
    <property type="match status" value="1"/>
</dbReference>
<dbReference type="InterPro" id="IPR047817">
    <property type="entry name" value="ABC2_TM_bact-type"/>
</dbReference>
<dbReference type="Proteomes" id="UP000315636">
    <property type="component" value="Unassembled WGS sequence"/>
</dbReference>
<keyword evidence="8" id="KW-1185">Reference proteome</keyword>
<evidence type="ECO:0000256" key="1">
    <source>
        <dbReference type="ARBA" id="ARBA00004141"/>
    </source>
</evidence>
<feature type="transmembrane region" description="Helical" evidence="5">
    <location>
        <begin position="225"/>
        <end position="244"/>
    </location>
</feature>
<dbReference type="InterPro" id="IPR000412">
    <property type="entry name" value="ABC_2_transport"/>
</dbReference>
<dbReference type="PIRSF" id="PIRSF006648">
    <property type="entry name" value="DrrB"/>
    <property type="match status" value="1"/>
</dbReference>
<evidence type="ECO:0000256" key="5">
    <source>
        <dbReference type="RuleBase" id="RU361157"/>
    </source>
</evidence>
<evidence type="ECO:0000313" key="7">
    <source>
        <dbReference type="EMBL" id="SMO93061.1"/>
    </source>
</evidence>
<evidence type="ECO:0000256" key="3">
    <source>
        <dbReference type="ARBA" id="ARBA00022989"/>
    </source>
</evidence>
<dbReference type="InterPro" id="IPR052902">
    <property type="entry name" value="ABC-2_transporter"/>
</dbReference>
<keyword evidence="4 5" id="KW-0472">Membrane</keyword>
<feature type="transmembrane region" description="Helical" evidence="5">
    <location>
        <begin position="21"/>
        <end position="42"/>
    </location>
</feature>
<feature type="transmembrane region" description="Helical" evidence="5">
    <location>
        <begin position="135"/>
        <end position="156"/>
    </location>
</feature>
<keyword evidence="3 5" id="KW-1133">Transmembrane helix</keyword>
<evidence type="ECO:0000256" key="4">
    <source>
        <dbReference type="ARBA" id="ARBA00023136"/>
    </source>
</evidence>
<name>A0A521FBQ0_9BACL</name>
<dbReference type="EMBL" id="FXTI01000015">
    <property type="protein sequence ID" value="SMO93061.1"/>
    <property type="molecule type" value="Genomic_DNA"/>
</dbReference>
<dbReference type="InterPro" id="IPR013525">
    <property type="entry name" value="ABC2_TM"/>
</dbReference>
<gene>
    <name evidence="7" type="ORF">SAMN06264849_11535</name>
</gene>
<dbReference type="Pfam" id="PF01061">
    <property type="entry name" value="ABC2_membrane"/>
    <property type="match status" value="1"/>
</dbReference>
<proteinExistence type="inferred from homology"/>
<dbReference type="GO" id="GO:0140359">
    <property type="term" value="F:ABC-type transporter activity"/>
    <property type="evidence" value="ECO:0007669"/>
    <property type="project" value="InterPro"/>
</dbReference>
<evidence type="ECO:0000313" key="8">
    <source>
        <dbReference type="Proteomes" id="UP000315636"/>
    </source>
</evidence>
<feature type="domain" description="ABC transmembrane type-2" evidence="6">
    <location>
        <begin position="22"/>
        <end position="247"/>
    </location>
</feature>
<evidence type="ECO:0000256" key="2">
    <source>
        <dbReference type="ARBA" id="ARBA00022692"/>
    </source>
</evidence>
<dbReference type="AlphaFoldDB" id="A0A521FBQ0"/>
<sequence>MVIKPIQRMFKAEIKLFLREPFAMFFTLLFPVILLLLFGSVYGDMPISKEYRFIDTYMASLFAMVIANLGLVSIPITLADYRERGVLKQYQVTPVPKFAFLVVQVLVQIFMFLISAVLILAVAELVFDLKFGGNVLIVSGFLLFSMAMLYAVGFAIGGLASTVRTAQTAGMAVFFVLFFTSGAAIPRGEFPKWLQVVTDYVPLSHVVDVTSALWMGDAIGKHTDSLILITVLLVIALVVAKWKFRWQSS</sequence>
<evidence type="ECO:0000259" key="6">
    <source>
        <dbReference type="PROSITE" id="PS51012"/>
    </source>
</evidence>
<accession>A0A521FBQ0</accession>
<keyword evidence="5" id="KW-1003">Cell membrane</keyword>
<dbReference type="GO" id="GO:0043190">
    <property type="term" value="C:ATP-binding cassette (ABC) transporter complex"/>
    <property type="evidence" value="ECO:0007669"/>
    <property type="project" value="InterPro"/>
</dbReference>
<reference evidence="7 8" key="1">
    <citation type="submission" date="2017-05" db="EMBL/GenBank/DDBJ databases">
        <authorList>
            <person name="Varghese N."/>
            <person name="Submissions S."/>
        </authorList>
    </citation>
    <scope>NUCLEOTIDE SEQUENCE [LARGE SCALE GENOMIC DNA]</scope>
    <source>
        <strain evidence="7 8">DSM 45474</strain>
    </source>
</reference>
<dbReference type="PANTHER" id="PTHR43027:SF2">
    <property type="entry name" value="TRANSPORT PERMEASE PROTEIN"/>
    <property type="match status" value="1"/>
</dbReference>
<dbReference type="OrthoDB" id="9774758at2"/>
<dbReference type="PANTHER" id="PTHR43027">
    <property type="entry name" value="DOXORUBICIN RESISTANCE ABC TRANSPORTER PERMEASE PROTEIN DRRC-RELATED"/>
    <property type="match status" value="1"/>
</dbReference>